<organism evidence="1">
    <name type="scientific">Rhizophora mucronata</name>
    <name type="common">Asiatic mangrove</name>
    <dbReference type="NCBI Taxonomy" id="61149"/>
    <lineage>
        <taxon>Eukaryota</taxon>
        <taxon>Viridiplantae</taxon>
        <taxon>Streptophyta</taxon>
        <taxon>Embryophyta</taxon>
        <taxon>Tracheophyta</taxon>
        <taxon>Spermatophyta</taxon>
        <taxon>Magnoliopsida</taxon>
        <taxon>eudicotyledons</taxon>
        <taxon>Gunneridae</taxon>
        <taxon>Pentapetalae</taxon>
        <taxon>rosids</taxon>
        <taxon>fabids</taxon>
        <taxon>Malpighiales</taxon>
        <taxon>Rhizophoraceae</taxon>
        <taxon>Rhizophora</taxon>
    </lineage>
</organism>
<dbReference type="EMBL" id="GGEC01076060">
    <property type="protein sequence ID" value="MBX56544.1"/>
    <property type="molecule type" value="Transcribed_RNA"/>
</dbReference>
<protein>
    <submittedName>
        <fullName evidence="1">Uncharacterized protein</fullName>
    </submittedName>
</protein>
<name>A0A2P2PPD3_RHIMU</name>
<reference evidence="1" key="1">
    <citation type="submission" date="2018-02" db="EMBL/GenBank/DDBJ databases">
        <title>Rhizophora mucronata_Transcriptome.</title>
        <authorList>
            <person name="Meera S.P."/>
            <person name="Sreeshan A."/>
            <person name="Augustine A."/>
        </authorList>
    </citation>
    <scope>NUCLEOTIDE SEQUENCE</scope>
    <source>
        <tissue evidence="1">Leaf</tissue>
    </source>
</reference>
<proteinExistence type="predicted"/>
<sequence>MRLRLSTRRSSKGLFLYCSRFAPKKARSWTCKMCSEDFHSTPYADFHLE</sequence>
<evidence type="ECO:0000313" key="1">
    <source>
        <dbReference type="EMBL" id="MBX56544.1"/>
    </source>
</evidence>
<dbReference type="AlphaFoldDB" id="A0A2P2PPD3"/>
<accession>A0A2P2PPD3</accession>